<evidence type="ECO:0000313" key="1">
    <source>
        <dbReference type="EMBL" id="WOS96620.1"/>
    </source>
</evidence>
<proteinExistence type="predicted"/>
<keyword evidence="2" id="KW-1185">Reference proteome</keyword>
<dbReference type="Proteomes" id="UP000243626">
    <property type="component" value="Chromosome"/>
</dbReference>
<dbReference type="KEGG" id="nmy:CJ229_002430"/>
<organism evidence="1 2">
    <name type="scientific">Nosocomiicoccus massiliensis</name>
    <dbReference type="NCBI Taxonomy" id="1232430"/>
    <lineage>
        <taxon>Bacteria</taxon>
        <taxon>Bacillati</taxon>
        <taxon>Bacillota</taxon>
        <taxon>Bacilli</taxon>
        <taxon>Bacillales</taxon>
        <taxon>Staphylococcaceae</taxon>
        <taxon>Nosocomiicoccus</taxon>
    </lineage>
</organism>
<dbReference type="RefSeq" id="WP_102167489.1">
    <property type="nucleotide sequence ID" value="NZ_CP136964.1"/>
</dbReference>
<name>A0AAF1BNX1_9STAP</name>
<reference evidence="2" key="1">
    <citation type="submission" date="2017-09" db="EMBL/GenBank/DDBJ databases">
        <title>Bacterial strain isolated from the female urinary microbiota.</title>
        <authorList>
            <person name="Thomas-White K."/>
            <person name="Kumar N."/>
            <person name="Forster S."/>
            <person name="Putonti C."/>
            <person name="Lawley T."/>
            <person name="Wolfe A.J."/>
        </authorList>
    </citation>
    <scope>NUCLEOTIDE SEQUENCE [LARGE SCALE GENOMIC DNA]</scope>
    <source>
        <strain evidence="2">UMB0959</strain>
    </source>
</reference>
<dbReference type="AlphaFoldDB" id="A0AAF1BNX1"/>
<evidence type="ECO:0000313" key="2">
    <source>
        <dbReference type="Proteomes" id="UP000243626"/>
    </source>
</evidence>
<accession>A0AAF1BNX1</accession>
<dbReference type="EMBL" id="CP136964">
    <property type="protein sequence ID" value="WOS96620.1"/>
    <property type="molecule type" value="Genomic_DNA"/>
</dbReference>
<protein>
    <submittedName>
        <fullName evidence="1">Uncharacterized protein</fullName>
    </submittedName>
</protein>
<gene>
    <name evidence="1" type="ORF">CJ229_002430</name>
</gene>
<sequence>MNNLTSHPRFIKKIERDLKALYHDNDFDFFIDRFAEYNTLIEHTNITLVEMYYDVLIQKNEYEKMYKYAQLCFQTKEVSRDEAEVHLNMILQALFNLKLYEELLEWSNIVTVTGKESGMAASLIQFATHCKHYATEELKKRNTMTQPNENNDEVFNTVDIDIDEYLNAENPTLVIAAVEHLIDLKDETYGDDVYKLLQSERDMSVASLMVIYLKEIEYDGVIHLEKFGETFDAHTSEFKQFEKSAKVEPTIRWIVEEGQLRFDHEERIQQAIEIFLNISLLWYPLKVPFTPKELAKGFISYTKMLNNELPMHSFNGFVADWILKIEKEIHK</sequence>